<comment type="caution">
    <text evidence="6">The sequence shown here is derived from an EMBL/GenBank/DDBJ whole genome shotgun (WGS) entry which is preliminary data.</text>
</comment>
<evidence type="ECO:0000313" key="6">
    <source>
        <dbReference type="EMBL" id="OQD61168.1"/>
    </source>
</evidence>
<evidence type="ECO:0000256" key="1">
    <source>
        <dbReference type="ARBA" id="ARBA00008072"/>
    </source>
</evidence>
<accession>A0A1V6N8Z6</accession>
<evidence type="ECO:0000256" key="2">
    <source>
        <dbReference type="ARBA" id="ARBA00022741"/>
    </source>
</evidence>
<dbReference type="InterPro" id="IPR020843">
    <property type="entry name" value="ER"/>
</dbReference>
<name>A0A1V6N8Z6_PENPO</name>
<dbReference type="CDD" id="cd08249">
    <property type="entry name" value="enoyl_reductase_like"/>
    <property type="match status" value="1"/>
</dbReference>
<proteinExistence type="inferred from homology"/>
<dbReference type="GO" id="GO:0016651">
    <property type="term" value="F:oxidoreductase activity, acting on NAD(P)H"/>
    <property type="evidence" value="ECO:0007669"/>
    <property type="project" value="InterPro"/>
</dbReference>
<evidence type="ECO:0000256" key="3">
    <source>
        <dbReference type="ARBA" id="ARBA00022857"/>
    </source>
</evidence>
<dbReference type="PANTHER" id="PTHR45348">
    <property type="entry name" value="HYPOTHETICAL OXIDOREDUCTASE (EUROFUNG)"/>
    <property type="match status" value="1"/>
</dbReference>
<dbReference type="OrthoDB" id="48317at2759"/>
<dbReference type="STRING" id="60169.A0A1V6N8Z6"/>
<comment type="similarity">
    <text evidence="1">Belongs to the zinc-containing alcohol dehydrogenase family.</text>
</comment>
<dbReference type="Pfam" id="PF00107">
    <property type="entry name" value="ADH_zinc_N"/>
    <property type="match status" value="1"/>
</dbReference>
<gene>
    <name evidence="6" type="ORF">PENPOL_c018G00642</name>
</gene>
<dbReference type="Pfam" id="PF08240">
    <property type="entry name" value="ADH_N"/>
    <property type="match status" value="1"/>
</dbReference>
<evidence type="ECO:0000259" key="5">
    <source>
        <dbReference type="SMART" id="SM00829"/>
    </source>
</evidence>
<dbReference type="SUPFAM" id="SSF51735">
    <property type="entry name" value="NAD(P)-binding Rossmann-fold domains"/>
    <property type="match status" value="1"/>
</dbReference>
<dbReference type="InterPro" id="IPR011032">
    <property type="entry name" value="GroES-like_sf"/>
</dbReference>
<dbReference type="SUPFAM" id="SSF50129">
    <property type="entry name" value="GroES-like"/>
    <property type="match status" value="1"/>
</dbReference>
<reference evidence="7" key="1">
    <citation type="journal article" date="2017" name="Nat. Microbiol.">
        <title>Global analysis of biosynthetic gene clusters reveals vast potential of secondary metabolite production in Penicillium species.</title>
        <authorList>
            <person name="Nielsen J.C."/>
            <person name="Grijseels S."/>
            <person name="Prigent S."/>
            <person name="Ji B."/>
            <person name="Dainat J."/>
            <person name="Nielsen K.F."/>
            <person name="Frisvad J.C."/>
            <person name="Workman M."/>
            <person name="Nielsen J."/>
        </authorList>
    </citation>
    <scope>NUCLEOTIDE SEQUENCE [LARGE SCALE GENOMIC DNA]</scope>
    <source>
        <strain evidence="7">IBT 4502</strain>
    </source>
</reference>
<dbReference type="SMART" id="SM00829">
    <property type="entry name" value="PKS_ER"/>
    <property type="match status" value="1"/>
</dbReference>
<organism evidence="6 7">
    <name type="scientific">Penicillium polonicum</name>
    <dbReference type="NCBI Taxonomy" id="60169"/>
    <lineage>
        <taxon>Eukaryota</taxon>
        <taxon>Fungi</taxon>
        <taxon>Dikarya</taxon>
        <taxon>Ascomycota</taxon>
        <taxon>Pezizomycotina</taxon>
        <taxon>Eurotiomycetes</taxon>
        <taxon>Eurotiomycetidae</taxon>
        <taxon>Eurotiales</taxon>
        <taxon>Aspergillaceae</taxon>
        <taxon>Penicillium</taxon>
    </lineage>
</organism>
<dbReference type="Proteomes" id="UP000191408">
    <property type="component" value="Unassembled WGS sequence"/>
</dbReference>
<keyword evidence="7" id="KW-1185">Reference proteome</keyword>
<dbReference type="InterPro" id="IPR013149">
    <property type="entry name" value="ADH-like_C"/>
</dbReference>
<dbReference type="Gene3D" id="3.90.180.10">
    <property type="entry name" value="Medium-chain alcohol dehydrogenases, catalytic domain"/>
    <property type="match status" value="1"/>
</dbReference>
<sequence length="364" mass="38828">MPSATPTLPRQQTTIVAEAAGKLRIQHDATVPSPGPMVAIVKTAAVAINPVDAKMLDYSPVPGAVHGYDFAGTIVAMGPNTPAHLQIGDRVAGWVHGMNSVEPDVGAFAEYVAAPADLILRIPDEMSFNDAASIGLGLFTAGLGLFHELKVPGSLSNPNDLEIAEDERFVLVAGGSTATGTRAIQLLKLAGLRPIATCSKANMDLVRRFGAEHAFDYSDPECAAEIRRYTGGTLAYTLDCVAMADTTQLCYNAMGRAGGRYVTLEPFRSAIAETRALTIEPSWLLALTVFGRKVDIDGEYSRDARPDDHKFAVELTVSVQALLDQGKFDTHPIKVMTGGWDGVKEGVDMIRTQAMSGQKLVYPV</sequence>
<dbReference type="EMBL" id="MDYM01000018">
    <property type="protein sequence ID" value="OQD61168.1"/>
    <property type="molecule type" value="Genomic_DNA"/>
</dbReference>
<dbReference type="AlphaFoldDB" id="A0A1V6N8Z6"/>
<dbReference type="GO" id="GO:0000166">
    <property type="term" value="F:nucleotide binding"/>
    <property type="evidence" value="ECO:0007669"/>
    <property type="project" value="UniProtKB-KW"/>
</dbReference>
<keyword evidence="3" id="KW-0521">NADP</keyword>
<feature type="domain" description="Enoyl reductase (ER)" evidence="5">
    <location>
        <begin position="21"/>
        <end position="361"/>
    </location>
</feature>
<evidence type="ECO:0000313" key="7">
    <source>
        <dbReference type="Proteomes" id="UP000191408"/>
    </source>
</evidence>
<dbReference type="Gene3D" id="3.40.50.720">
    <property type="entry name" value="NAD(P)-binding Rossmann-like Domain"/>
    <property type="match status" value="1"/>
</dbReference>
<dbReference type="InterPro" id="IPR036291">
    <property type="entry name" value="NAD(P)-bd_dom_sf"/>
</dbReference>
<keyword evidence="2" id="KW-0547">Nucleotide-binding</keyword>
<protein>
    <recommendedName>
        <fullName evidence="5">Enoyl reductase (ER) domain-containing protein</fullName>
    </recommendedName>
</protein>
<dbReference type="InterPro" id="IPR047122">
    <property type="entry name" value="Trans-enoyl_RdTase-like"/>
</dbReference>
<dbReference type="PANTHER" id="PTHR45348:SF6">
    <property type="entry name" value="TRANS-ENOYL REDUCTASE APDC"/>
    <property type="match status" value="1"/>
</dbReference>
<keyword evidence="4" id="KW-0560">Oxidoreductase</keyword>
<evidence type="ECO:0000256" key="4">
    <source>
        <dbReference type="ARBA" id="ARBA00023002"/>
    </source>
</evidence>
<dbReference type="InterPro" id="IPR013154">
    <property type="entry name" value="ADH-like_N"/>
</dbReference>